<reference evidence="1 2" key="1">
    <citation type="submission" date="2024-02" db="EMBL/GenBank/DDBJ databases">
        <authorList>
            <person name="Chen Y."/>
            <person name="Shah S."/>
            <person name="Dougan E. K."/>
            <person name="Thang M."/>
            <person name="Chan C."/>
        </authorList>
    </citation>
    <scope>NUCLEOTIDE SEQUENCE [LARGE SCALE GENOMIC DNA]</scope>
</reference>
<proteinExistence type="predicted"/>
<sequence>MPQVGSIDASMRQKYIHPLNSRDYKHTYRKTGVTHTVHCKEFWQALHLLRRGWIGHVSRAKCRQCLSLLNGSIYVAMKSSNLCAKSIETEKLQCQNASTAMPSDRKTLGQQANQAERHLVTWCPPTRKALGKPRLLCKHASLETG</sequence>
<keyword evidence="2" id="KW-1185">Reference proteome</keyword>
<organism evidence="1 2">
    <name type="scientific">Durusdinium trenchii</name>
    <dbReference type="NCBI Taxonomy" id="1381693"/>
    <lineage>
        <taxon>Eukaryota</taxon>
        <taxon>Sar</taxon>
        <taxon>Alveolata</taxon>
        <taxon>Dinophyceae</taxon>
        <taxon>Suessiales</taxon>
        <taxon>Symbiodiniaceae</taxon>
        <taxon>Durusdinium</taxon>
    </lineage>
</organism>
<evidence type="ECO:0000313" key="1">
    <source>
        <dbReference type="EMBL" id="CAK9108374.1"/>
    </source>
</evidence>
<dbReference type="EMBL" id="CAXAMM010043075">
    <property type="protein sequence ID" value="CAK9108374.1"/>
    <property type="molecule type" value="Genomic_DNA"/>
</dbReference>
<comment type="caution">
    <text evidence="1">The sequence shown here is derived from an EMBL/GenBank/DDBJ whole genome shotgun (WGS) entry which is preliminary data.</text>
</comment>
<evidence type="ECO:0000313" key="2">
    <source>
        <dbReference type="Proteomes" id="UP001642464"/>
    </source>
</evidence>
<accession>A0ABP0S7R2</accession>
<gene>
    <name evidence="1" type="ORF">SCF082_LOCUS50407</name>
</gene>
<dbReference type="Proteomes" id="UP001642464">
    <property type="component" value="Unassembled WGS sequence"/>
</dbReference>
<name>A0ABP0S7R2_9DINO</name>
<protein>
    <submittedName>
        <fullName evidence="1">Uncharacterized protein</fullName>
    </submittedName>
</protein>